<sequence length="40" mass="4805">MCSVSHVFLRRCRLFCQSPSLVMEIRFFWFGCTRIFCILA</sequence>
<evidence type="ECO:0000313" key="1">
    <source>
        <dbReference type="EMBL" id="DAD86658.1"/>
    </source>
</evidence>
<accession>A0A8S5MX78</accession>
<organism evidence="1">
    <name type="scientific">Myoviridae sp. ct3wi9</name>
    <dbReference type="NCBI Taxonomy" id="2826610"/>
    <lineage>
        <taxon>Viruses</taxon>
        <taxon>Duplodnaviria</taxon>
        <taxon>Heunggongvirae</taxon>
        <taxon>Uroviricota</taxon>
        <taxon>Caudoviricetes</taxon>
    </lineage>
</organism>
<proteinExistence type="predicted"/>
<protein>
    <submittedName>
        <fullName evidence="1">Uncharacterized protein</fullName>
    </submittedName>
</protein>
<reference evidence="1" key="1">
    <citation type="journal article" date="2021" name="Proc. Natl. Acad. Sci. U.S.A.">
        <title>A Catalog of Tens of Thousands of Viruses from Human Metagenomes Reveals Hidden Associations with Chronic Diseases.</title>
        <authorList>
            <person name="Tisza M.J."/>
            <person name="Buck C.B."/>
        </authorList>
    </citation>
    <scope>NUCLEOTIDE SEQUENCE</scope>
    <source>
        <strain evidence="1">Ct3wi9</strain>
    </source>
</reference>
<name>A0A8S5MX78_9CAUD</name>
<dbReference type="EMBL" id="BK015006">
    <property type="protein sequence ID" value="DAD86658.1"/>
    <property type="molecule type" value="Genomic_DNA"/>
</dbReference>